<keyword evidence="3" id="KW-1185">Reference proteome</keyword>
<name>A0AA37H6S8_9HYPH</name>
<evidence type="ECO:0000313" key="3">
    <source>
        <dbReference type="Proteomes" id="UP001055286"/>
    </source>
</evidence>
<sequence length="153" mass="16223">MTPEQKLAELGLTLPEVPVPVANYVPFRVVGDLLYLSGQGPKRPDGTYRPGRLGRDTTIEEGYADAQLAGLQLLAVAKAALGDLSRVKAVVKLLGMVNAEPDFADHPKVINGCSDLLVNVLGDAGRHARSAVGMGSLPNRMTVEVEAILQIEP</sequence>
<dbReference type="InterPro" id="IPR035959">
    <property type="entry name" value="RutC-like_sf"/>
</dbReference>
<dbReference type="Proteomes" id="UP001055286">
    <property type="component" value="Unassembled WGS sequence"/>
</dbReference>
<dbReference type="Gene3D" id="3.30.1330.40">
    <property type="entry name" value="RutC-like"/>
    <property type="match status" value="1"/>
</dbReference>
<reference evidence="2" key="1">
    <citation type="journal article" date="2016" name="Front. Microbiol.">
        <title>Genome Sequence of the Piezophilic, Mesophilic Sulfate-Reducing Bacterium Desulfovibrio indicus J2T.</title>
        <authorList>
            <person name="Cao J."/>
            <person name="Maignien L."/>
            <person name="Shao Z."/>
            <person name="Alain K."/>
            <person name="Jebbar M."/>
        </authorList>
    </citation>
    <scope>NUCLEOTIDE SEQUENCE</scope>
    <source>
        <strain evidence="2">JCM 32048</strain>
    </source>
</reference>
<organism evidence="2 3">
    <name type="scientific">Methylobacterium frigidaeris</name>
    <dbReference type="NCBI Taxonomy" id="2038277"/>
    <lineage>
        <taxon>Bacteria</taxon>
        <taxon>Pseudomonadati</taxon>
        <taxon>Pseudomonadota</taxon>
        <taxon>Alphaproteobacteria</taxon>
        <taxon>Hyphomicrobiales</taxon>
        <taxon>Methylobacteriaceae</taxon>
        <taxon>Methylobacterium</taxon>
    </lineage>
</organism>
<dbReference type="AlphaFoldDB" id="A0AA37H6S8"/>
<dbReference type="InterPro" id="IPR013813">
    <property type="entry name" value="Endoribo_LPSP/chorism_mut-like"/>
</dbReference>
<dbReference type="SUPFAM" id="SSF55298">
    <property type="entry name" value="YjgF-like"/>
    <property type="match status" value="1"/>
</dbReference>
<dbReference type="Pfam" id="PF14588">
    <property type="entry name" value="YjgF_endoribonc"/>
    <property type="match status" value="1"/>
</dbReference>
<gene>
    <name evidence="2" type="ORF">MPEAHAMD_0002</name>
</gene>
<dbReference type="PANTHER" id="PTHR43760">
    <property type="entry name" value="ENDORIBONUCLEASE-RELATED"/>
    <property type="match status" value="1"/>
</dbReference>
<accession>A0AA37H6S8</accession>
<protein>
    <recommendedName>
        <fullName evidence="1">Endoribonuclease L-PSP/chorismate mutase-like domain-containing protein</fullName>
    </recommendedName>
</protein>
<dbReference type="EMBL" id="BPQJ01000001">
    <property type="protein sequence ID" value="GJD59871.1"/>
    <property type="molecule type" value="Genomic_DNA"/>
</dbReference>
<evidence type="ECO:0000313" key="2">
    <source>
        <dbReference type="EMBL" id="GJD59871.1"/>
    </source>
</evidence>
<dbReference type="PANTHER" id="PTHR43760:SF1">
    <property type="entry name" value="ENDORIBONUCLEASE L-PSP_CHORISMATE MUTASE-LIKE DOMAIN-CONTAINING PROTEIN"/>
    <property type="match status" value="1"/>
</dbReference>
<dbReference type="CDD" id="cd02199">
    <property type="entry name" value="YjgF_YER057c_UK114_like_1"/>
    <property type="match status" value="1"/>
</dbReference>
<proteinExistence type="predicted"/>
<feature type="domain" description="Endoribonuclease L-PSP/chorismate mutase-like" evidence="1">
    <location>
        <begin position="5"/>
        <end position="131"/>
    </location>
</feature>
<reference evidence="2" key="2">
    <citation type="submission" date="2021-08" db="EMBL/GenBank/DDBJ databases">
        <authorList>
            <person name="Tani A."/>
            <person name="Ola A."/>
            <person name="Ogura Y."/>
            <person name="Katsura K."/>
            <person name="Hayashi T."/>
        </authorList>
    </citation>
    <scope>NUCLEOTIDE SEQUENCE</scope>
    <source>
        <strain evidence="2">JCM 32048</strain>
    </source>
</reference>
<dbReference type="RefSeq" id="WP_099902742.1">
    <property type="nucleotide sequence ID" value="NZ_BPQJ01000001.1"/>
</dbReference>
<comment type="caution">
    <text evidence="2">The sequence shown here is derived from an EMBL/GenBank/DDBJ whole genome shotgun (WGS) entry which is preliminary data.</text>
</comment>
<evidence type="ECO:0000259" key="1">
    <source>
        <dbReference type="Pfam" id="PF14588"/>
    </source>
</evidence>